<comment type="caution">
    <text evidence="3">The sequence shown here is derived from an EMBL/GenBank/DDBJ whole genome shotgun (WGS) entry which is preliminary data.</text>
</comment>
<dbReference type="Proteomes" id="UP000229681">
    <property type="component" value="Unassembled WGS sequence"/>
</dbReference>
<proteinExistence type="inferred from homology"/>
<sequence>MPKKRALWHKTPINVMISAIQAHRKGFLGMGYDRVLVTLDGSKFAEIALEHAIKVANAGANIHILSVMAQDAISEIASMVSAVAQPPASEDHDWPPIARSDDPRAAHAREAYLRRVSDWLAQAGYDVTIEVRPGSVIETILSVAQDGFEVVVMATHGRTGLARVALGSVAEGVLHRSPCPVLIIPARKTAHDA</sequence>
<dbReference type="PRINTS" id="PR01438">
    <property type="entry name" value="UNVRSLSTRESS"/>
</dbReference>
<evidence type="ECO:0000259" key="2">
    <source>
        <dbReference type="Pfam" id="PF00582"/>
    </source>
</evidence>
<organism evidence="3 4">
    <name type="scientific">Candidatus Thermofonsia Clade 1 bacterium</name>
    <dbReference type="NCBI Taxonomy" id="2364210"/>
    <lineage>
        <taxon>Bacteria</taxon>
        <taxon>Bacillati</taxon>
        <taxon>Chloroflexota</taxon>
        <taxon>Candidatus Thermofontia</taxon>
        <taxon>Candidatus Thermofonsia Clade 1</taxon>
    </lineage>
</organism>
<accession>A0A2M8PCI5</accession>
<evidence type="ECO:0000313" key="3">
    <source>
        <dbReference type="EMBL" id="PJF35265.1"/>
    </source>
</evidence>
<protein>
    <recommendedName>
        <fullName evidence="2">UspA domain-containing protein</fullName>
    </recommendedName>
</protein>
<name>A0A2M8PCI5_9CHLR</name>
<dbReference type="AlphaFoldDB" id="A0A2M8PCI5"/>
<dbReference type="EMBL" id="PGTM01000181">
    <property type="protein sequence ID" value="PJF35265.1"/>
    <property type="molecule type" value="Genomic_DNA"/>
</dbReference>
<feature type="domain" description="UspA" evidence="2">
    <location>
        <begin position="32"/>
        <end position="185"/>
    </location>
</feature>
<reference evidence="3 4" key="1">
    <citation type="submission" date="2017-11" db="EMBL/GenBank/DDBJ databases">
        <title>Evolution of Phototrophy in the Chloroflexi Phylum Driven by Horizontal Gene Transfer.</title>
        <authorList>
            <person name="Ward L.M."/>
            <person name="Hemp J."/>
            <person name="Shih P.M."/>
            <person name="Mcglynn S.E."/>
            <person name="Fischer W."/>
        </authorList>
    </citation>
    <scope>NUCLEOTIDE SEQUENCE [LARGE SCALE GENOMIC DNA]</scope>
    <source>
        <strain evidence="3">JP3_13</strain>
    </source>
</reference>
<evidence type="ECO:0000256" key="1">
    <source>
        <dbReference type="ARBA" id="ARBA00008791"/>
    </source>
</evidence>
<dbReference type="CDD" id="cd00293">
    <property type="entry name" value="USP-like"/>
    <property type="match status" value="1"/>
</dbReference>
<dbReference type="SUPFAM" id="SSF52402">
    <property type="entry name" value="Adenine nucleotide alpha hydrolases-like"/>
    <property type="match status" value="1"/>
</dbReference>
<dbReference type="InterPro" id="IPR006015">
    <property type="entry name" value="Universal_stress_UspA"/>
</dbReference>
<evidence type="ECO:0000313" key="4">
    <source>
        <dbReference type="Proteomes" id="UP000229681"/>
    </source>
</evidence>
<dbReference type="InterPro" id="IPR014729">
    <property type="entry name" value="Rossmann-like_a/b/a_fold"/>
</dbReference>
<gene>
    <name evidence="3" type="ORF">CUN49_11435</name>
</gene>
<comment type="similarity">
    <text evidence="1">Belongs to the universal stress protein A family.</text>
</comment>
<dbReference type="Pfam" id="PF00582">
    <property type="entry name" value="Usp"/>
    <property type="match status" value="1"/>
</dbReference>
<dbReference type="InterPro" id="IPR006016">
    <property type="entry name" value="UspA"/>
</dbReference>
<dbReference type="PANTHER" id="PTHR46268">
    <property type="entry name" value="STRESS RESPONSE PROTEIN NHAX"/>
    <property type="match status" value="1"/>
</dbReference>
<dbReference type="Gene3D" id="3.40.50.620">
    <property type="entry name" value="HUPs"/>
    <property type="match status" value="1"/>
</dbReference>
<dbReference type="PANTHER" id="PTHR46268:SF6">
    <property type="entry name" value="UNIVERSAL STRESS PROTEIN UP12"/>
    <property type="match status" value="1"/>
</dbReference>